<evidence type="ECO:0000256" key="9">
    <source>
        <dbReference type="PROSITE-ProRule" id="PRU10141"/>
    </source>
</evidence>
<keyword evidence="2 10" id="KW-0723">Serine/threonine-protein kinase</keyword>
<evidence type="ECO:0000256" key="8">
    <source>
        <dbReference type="ARBA" id="ARBA00048679"/>
    </source>
</evidence>
<dbReference type="PROSITE" id="PS00108">
    <property type="entry name" value="PROTEIN_KINASE_ST"/>
    <property type="match status" value="1"/>
</dbReference>
<organism evidence="13">
    <name type="scientific">Blastobotrys adeninivorans</name>
    <name type="common">Yeast</name>
    <name type="synonym">Arxula adeninivorans</name>
    <dbReference type="NCBI Taxonomy" id="409370"/>
    <lineage>
        <taxon>Eukaryota</taxon>
        <taxon>Fungi</taxon>
        <taxon>Dikarya</taxon>
        <taxon>Ascomycota</taxon>
        <taxon>Saccharomycotina</taxon>
        <taxon>Dipodascomycetes</taxon>
        <taxon>Dipodascales</taxon>
        <taxon>Trichomonascaceae</taxon>
        <taxon>Blastobotrys</taxon>
    </lineage>
</organism>
<dbReference type="PANTHER" id="PTHR43895">
    <property type="entry name" value="CALCIUM/CALMODULIN-DEPENDENT PROTEIN KINASE KINASE-RELATED"/>
    <property type="match status" value="1"/>
</dbReference>
<protein>
    <recommendedName>
        <fullName evidence="1">non-specific serine/threonine protein kinase</fullName>
        <ecNumber evidence="1">2.7.11.1</ecNumber>
    </recommendedName>
</protein>
<keyword evidence="3" id="KW-0808">Transferase</keyword>
<dbReference type="Pfam" id="PF00069">
    <property type="entry name" value="Pkinase"/>
    <property type="match status" value="1"/>
</dbReference>
<dbReference type="GO" id="GO:0004674">
    <property type="term" value="F:protein serine/threonine kinase activity"/>
    <property type="evidence" value="ECO:0007669"/>
    <property type="project" value="UniProtKB-KW"/>
</dbReference>
<evidence type="ECO:0000256" key="6">
    <source>
        <dbReference type="ARBA" id="ARBA00022840"/>
    </source>
</evidence>
<dbReference type="Gene3D" id="1.10.510.10">
    <property type="entry name" value="Transferase(Phosphotransferase) domain 1"/>
    <property type="match status" value="1"/>
</dbReference>
<dbReference type="GO" id="GO:0007165">
    <property type="term" value="P:signal transduction"/>
    <property type="evidence" value="ECO:0007669"/>
    <property type="project" value="TreeGrafter"/>
</dbReference>
<evidence type="ECO:0000256" key="7">
    <source>
        <dbReference type="ARBA" id="ARBA00047899"/>
    </source>
</evidence>
<dbReference type="SMART" id="SM00220">
    <property type="entry name" value="S_TKc"/>
    <property type="match status" value="1"/>
</dbReference>
<feature type="binding site" evidence="9">
    <location>
        <position position="38"/>
    </location>
    <ligand>
        <name>ATP</name>
        <dbReference type="ChEBI" id="CHEBI:30616"/>
    </ligand>
</feature>
<keyword evidence="4 9" id="KW-0547">Nucleotide-binding</keyword>
<reference evidence="13" key="2">
    <citation type="submission" date="2014-06" db="EMBL/GenBank/DDBJ databases">
        <title>The complete genome of Blastobotrys (Arxula) adeninivorans LS3 - a yeast of biotechnological interest.</title>
        <authorList>
            <person name="Kunze G."/>
            <person name="Gaillardin C."/>
            <person name="Czernicka M."/>
            <person name="Durrens P."/>
            <person name="Martin T."/>
            <person name="Boer E."/>
            <person name="Gabaldon T."/>
            <person name="Cruz J."/>
            <person name="Talla E."/>
            <person name="Marck C."/>
            <person name="Goffeau A."/>
            <person name="Barbe V."/>
            <person name="Baret P."/>
            <person name="Baronian K."/>
            <person name="Beier S."/>
            <person name="Bleykasten C."/>
            <person name="Bode R."/>
            <person name="Casaregola S."/>
            <person name="Despons L."/>
            <person name="Fairhead C."/>
            <person name="Giersberg M."/>
            <person name="Gierski P."/>
            <person name="Hahnel U."/>
            <person name="Hartmann A."/>
            <person name="Jankowska D."/>
            <person name="Jubin C."/>
            <person name="Jung P."/>
            <person name="Lafontaine I."/>
            <person name="Leh-Louis V."/>
            <person name="Lemaire M."/>
            <person name="Marcet-Houben M."/>
            <person name="Mascher M."/>
            <person name="Morel G."/>
            <person name="Richard G.-F."/>
            <person name="Riechen J."/>
            <person name="Sacerdot C."/>
            <person name="Sarkar A."/>
            <person name="Savel G."/>
            <person name="Schacherer J."/>
            <person name="Sherman D."/>
            <person name="Straub M.-L."/>
            <person name="Stein N."/>
            <person name="Thierry A."/>
            <person name="Trautwein-Schult A."/>
            <person name="Westhof E."/>
            <person name="Worch S."/>
            <person name="Dujon B."/>
            <person name="Souciet J.-L."/>
            <person name="Wincker P."/>
            <person name="Scholz U."/>
            <person name="Neuveglise N."/>
        </authorList>
    </citation>
    <scope>NUCLEOTIDE SEQUENCE</scope>
    <source>
        <strain evidence="13">LS3</strain>
    </source>
</reference>
<accession>A0A060TBW9</accession>
<dbReference type="InterPro" id="IPR017441">
    <property type="entry name" value="Protein_kinase_ATP_BS"/>
</dbReference>
<dbReference type="PROSITE" id="PS00107">
    <property type="entry name" value="PROTEIN_KINASE_ATP"/>
    <property type="match status" value="1"/>
</dbReference>
<dbReference type="InterPro" id="IPR008271">
    <property type="entry name" value="Ser/Thr_kinase_AS"/>
</dbReference>
<evidence type="ECO:0000256" key="3">
    <source>
        <dbReference type="ARBA" id="ARBA00022679"/>
    </source>
</evidence>
<dbReference type="PANTHER" id="PTHR43895:SF32">
    <property type="entry name" value="SERINE_THREONINE-PROTEIN KINASE CHK1"/>
    <property type="match status" value="1"/>
</dbReference>
<comment type="catalytic activity">
    <reaction evidence="7">
        <text>L-threonyl-[protein] + ATP = O-phospho-L-threonyl-[protein] + ADP + H(+)</text>
        <dbReference type="Rhea" id="RHEA:46608"/>
        <dbReference type="Rhea" id="RHEA-COMP:11060"/>
        <dbReference type="Rhea" id="RHEA-COMP:11605"/>
        <dbReference type="ChEBI" id="CHEBI:15378"/>
        <dbReference type="ChEBI" id="CHEBI:30013"/>
        <dbReference type="ChEBI" id="CHEBI:30616"/>
        <dbReference type="ChEBI" id="CHEBI:61977"/>
        <dbReference type="ChEBI" id="CHEBI:456216"/>
        <dbReference type="EC" id="2.7.11.1"/>
    </reaction>
</comment>
<feature type="domain" description="Protein kinase" evidence="12">
    <location>
        <begin position="9"/>
        <end position="320"/>
    </location>
</feature>
<dbReference type="EMBL" id="HG937692">
    <property type="protein sequence ID" value="CDP36397.1"/>
    <property type="molecule type" value="Genomic_DNA"/>
</dbReference>
<comment type="similarity">
    <text evidence="10">Belongs to the protein kinase superfamily.</text>
</comment>
<feature type="region of interest" description="Disordered" evidence="11">
    <location>
        <begin position="344"/>
        <end position="368"/>
    </location>
</feature>
<evidence type="ECO:0000256" key="10">
    <source>
        <dbReference type="RuleBase" id="RU000304"/>
    </source>
</evidence>
<dbReference type="EC" id="2.7.11.1" evidence="1"/>
<name>A0A060TBW9_BLAAD</name>
<proteinExistence type="inferred from homology"/>
<dbReference type="SUPFAM" id="SSF56112">
    <property type="entry name" value="Protein kinase-like (PK-like)"/>
    <property type="match status" value="1"/>
</dbReference>
<gene>
    <name evidence="13" type="ORF">GNLVRS02_ARAD1B12034g</name>
</gene>
<evidence type="ECO:0000256" key="5">
    <source>
        <dbReference type="ARBA" id="ARBA00022777"/>
    </source>
</evidence>
<dbReference type="InterPro" id="IPR011009">
    <property type="entry name" value="Kinase-like_dom_sf"/>
</dbReference>
<evidence type="ECO:0000256" key="2">
    <source>
        <dbReference type="ARBA" id="ARBA00022527"/>
    </source>
</evidence>
<reference evidence="13" key="1">
    <citation type="submission" date="2014-02" db="EMBL/GenBank/DDBJ databases">
        <authorList>
            <person name="Genoscope - CEA"/>
        </authorList>
    </citation>
    <scope>NUCLEOTIDE SEQUENCE</scope>
    <source>
        <strain evidence="13">LS3</strain>
    </source>
</reference>
<dbReference type="GO" id="GO:0005524">
    <property type="term" value="F:ATP binding"/>
    <property type="evidence" value="ECO:0007669"/>
    <property type="project" value="UniProtKB-UniRule"/>
</dbReference>
<dbReference type="PROSITE" id="PS50011">
    <property type="entry name" value="PROTEIN_KINASE_DOM"/>
    <property type="match status" value="1"/>
</dbReference>
<comment type="catalytic activity">
    <reaction evidence="8">
        <text>L-seryl-[protein] + ATP = O-phospho-L-seryl-[protein] + ADP + H(+)</text>
        <dbReference type="Rhea" id="RHEA:17989"/>
        <dbReference type="Rhea" id="RHEA-COMP:9863"/>
        <dbReference type="Rhea" id="RHEA-COMP:11604"/>
        <dbReference type="ChEBI" id="CHEBI:15378"/>
        <dbReference type="ChEBI" id="CHEBI:29999"/>
        <dbReference type="ChEBI" id="CHEBI:30616"/>
        <dbReference type="ChEBI" id="CHEBI:83421"/>
        <dbReference type="ChEBI" id="CHEBI:456216"/>
        <dbReference type="EC" id="2.7.11.1"/>
    </reaction>
</comment>
<keyword evidence="5" id="KW-0418">Kinase</keyword>
<sequence length="424" mass="46843">MKYILGGTVSLNAVIGAGAYGVVYRGFCHKRNVSVAVKALPLNGGPSTSLDHCKQHHLSCGGEEVECIAGVELDLNAVVKNYATPCLLSQGRPRSRLYREVALHAKVHSHPNVVTIYALFESHDTLYVVMEYFARGDLFHAITELHWYVHNDDMIATIYNQLLSAVGYCHSQGVYHCDLKPENVLVSNDGTRVVISDFGLATSQLECHEYGCGSSFYMSPERLDTVVKPSTGKRTFASVEGFSTPKADVWALGIILLNLTCGRNPWKRASIHDASYRAFLKDGYFLERIMPISPKLAQFLKRVFAAPSRRPSIDEARILFNRISQFSAIRKPFALHSPIHYPQKPQRPVANIHPPSPQSPGRDPHISAVPTLSAMTSIPSSDSICSGVQTPLCPSPPPELYSKILLPPIVIHEQPPKRFHANVL</sequence>
<dbReference type="InterPro" id="IPR000719">
    <property type="entry name" value="Prot_kinase_dom"/>
</dbReference>
<dbReference type="AlphaFoldDB" id="A0A060TBW9"/>
<evidence type="ECO:0000259" key="12">
    <source>
        <dbReference type="PROSITE" id="PS50011"/>
    </source>
</evidence>
<evidence type="ECO:0000256" key="4">
    <source>
        <dbReference type="ARBA" id="ARBA00022741"/>
    </source>
</evidence>
<dbReference type="PhylomeDB" id="A0A060TBW9"/>
<evidence type="ECO:0000256" key="1">
    <source>
        <dbReference type="ARBA" id="ARBA00012513"/>
    </source>
</evidence>
<evidence type="ECO:0000256" key="11">
    <source>
        <dbReference type="SAM" id="MobiDB-lite"/>
    </source>
</evidence>
<evidence type="ECO:0000313" key="13">
    <source>
        <dbReference type="EMBL" id="CDP36397.1"/>
    </source>
</evidence>
<keyword evidence="6 9" id="KW-0067">ATP-binding</keyword>